<dbReference type="EMBL" id="JAGYWB010000016">
    <property type="protein sequence ID" value="KAI0496779.1"/>
    <property type="molecule type" value="Genomic_DNA"/>
</dbReference>
<accession>A0A8T3AK30</accession>
<keyword evidence="2" id="KW-1133">Transmembrane helix</keyword>
<organism evidence="3 4">
    <name type="scientific">Dendrobium nobile</name>
    <name type="common">Orchid</name>
    <dbReference type="NCBI Taxonomy" id="94219"/>
    <lineage>
        <taxon>Eukaryota</taxon>
        <taxon>Viridiplantae</taxon>
        <taxon>Streptophyta</taxon>
        <taxon>Embryophyta</taxon>
        <taxon>Tracheophyta</taxon>
        <taxon>Spermatophyta</taxon>
        <taxon>Magnoliopsida</taxon>
        <taxon>Liliopsida</taxon>
        <taxon>Asparagales</taxon>
        <taxon>Orchidaceae</taxon>
        <taxon>Epidendroideae</taxon>
        <taxon>Malaxideae</taxon>
        <taxon>Dendrobiinae</taxon>
        <taxon>Dendrobium</taxon>
    </lineage>
</organism>
<reference evidence="3" key="1">
    <citation type="journal article" date="2022" name="Front. Genet.">
        <title>Chromosome-Scale Assembly of the Dendrobium nobile Genome Provides Insights Into the Molecular Mechanism of the Biosynthesis of the Medicinal Active Ingredient of Dendrobium.</title>
        <authorList>
            <person name="Xu Q."/>
            <person name="Niu S.-C."/>
            <person name="Li K.-L."/>
            <person name="Zheng P.-J."/>
            <person name="Zhang X.-J."/>
            <person name="Jia Y."/>
            <person name="Liu Y."/>
            <person name="Niu Y.-X."/>
            <person name="Yu L.-H."/>
            <person name="Chen D.-F."/>
            <person name="Zhang G.-Q."/>
        </authorList>
    </citation>
    <scope>NUCLEOTIDE SEQUENCE</scope>
    <source>
        <tissue evidence="3">Leaf</tissue>
    </source>
</reference>
<comment type="caution">
    <text evidence="3">The sequence shown here is derived from an EMBL/GenBank/DDBJ whole genome shotgun (WGS) entry which is preliminary data.</text>
</comment>
<dbReference type="PANTHER" id="PTHR15907">
    <property type="entry name" value="DUF614 FAMILY PROTEIN-RELATED"/>
    <property type="match status" value="1"/>
</dbReference>
<keyword evidence="2" id="KW-0472">Membrane</keyword>
<keyword evidence="2" id="KW-0812">Transmembrane</keyword>
<sequence>MARQRPEEEEITAGSEPPPTTYFDSPQYSPPRPPPAASATYINGPPPPARGTPVNFAPVSPMPAYDSKPPGSNIGMPWSSGMFDCGLNQTNAIMTAFFPCVTFGQIAEILDEGGTSCTLGSFMYILMVPALLTCWIIGSNYRKKMRKKYNLVEAPSEDWTVHLFCSCCALCQEYRELQHRGIDPSLGWMGYQAQKQWRTSTVPPMNQFMSE</sequence>
<dbReference type="OrthoDB" id="1045822at2759"/>
<dbReference type="Proteomes" id="UP000829196">
    <property type="component" value="Unassembled WGS sequence"/>
</dbReference>
<dbReference type="InterPro" id="IPR006461">
    <property type="entry name" value="PLAC_motif_containing"/>
</dbReference>
<evidence type="ECO:0000256" key="1">
    <source>
        <dbReference type="SAM" id="MobiDB-lite"/>
    </source>
</evidence>
<dbReference type="NCBIfam" id="TIGR01571">
    <property type="entry name" value="A_thal_Cys_rich"/>
    <property type="match status" value="1"/>
</dbReference>
<dbReference type="Pfam" id="PF04749">
    <property type="entry name" value="PLAC8"/>
    <property type="match status" value="1"/>
</dbReference>
<dbReference type="AlphaFoldDB" id="A0A8T3AK30"/>
<protein>
    <submittedName>
        <fullName evidence="3">Uncharacterized protein</fullName>
    </submittedName>
</protein>
<feature type="transmembrane region" description="Helical" evidence="2">
    <location>
        <begin position="119"/>
        <end position="138"/>
    </location>
</feature>
<keyword evidence="4" id="KW-1185">Reference proteome</keyword>
<gene>
    <name evidence="3" type="ORF">KFK09_023103</name>
</gene>
<evidence type="ECO:0000256" key="2">
    <source>
        <dbReference type="SAM" id="Phobius"/>
    </source>
</evidence>
<feature type="region of interest" description="Disordered" evidence="1">
    <location>
        <begin position="1"/>
        <end position="54"/>
    </location>
</feature>
<evidence type="ECO:0000313" key="3">
    <source>
        <dbReference type="EMBL" id="KAI0496779.1"/>
    </source>
</evidence>
<evidence type="ECO:0000313" key="4">
    <source>
        <dbReference type="Proteomes" id="UP000829196"/>
    </source>
</evidence>
<name>A0A8T3AK30_DENNO</name>
<proteinExistence type="predicted"/>